<comment type="caution">
    <text evidence="2">The sequence shown here is derived from an EMBL/GenBank/DDBJ whole genome shotgun (WGS) entry which is preliminary data.</text>
</comment>
<accession>A0ABT0UZR4</accession>
<dbReference type="EMBL" id="JAMQAW010000099">
    <property type="protein sequence ID" value="MCM2394072.1"/>
    <property type="molecule type" value="Genomic_DNA"/>
</dbReference>
<evidence type="ECO:0000313" key="2">
    <source>
        <dbReference type="EMBL" id="MCM2394072.1"/>
    </source>
</evidence>
<organism evidence="2 3">
    <name type="scientific">Streptomyces albipurpureus</name>
    <dbReference type="NCBI Taxonomy" id="2897419"/>
    <lineage>
        <taxon>Bacteria</taxon>
        <taxon>Bacillati</taxon>
        <taxon>Actinomycetota</taxon>
        <taxon>Actinomycetes</taxon>
        <taxon>Kitasatosporales</taxon>
        <taxon>Streptomycetaceae</taxon>
        <taxon>Streptomyces</taxon>
    </lineage>
</organism>
<keyword evidence="3" id="KW-1185">Reference proteome</keyword>
<protein>
    <submittedName>
        <fullName evidence="2">Uncharacterized protein</fullName>
    </submittedName>
</protein>
<feature type="region of interest" description="Disordered" evidence="1">
    <location>
        <begin position="76"/>
        <end position="95"/>
    </location>
</feature>
<dbReference type="RefSeq" id="WP_250924355.1">
    <property type="nucleotide sequence ID" value="NZ_JAMQAW010000099.1"/>
</dbReference>
<evidence type="ECO:0000256" key="1">
    <source>
        <dbReference type="SAM" id="MobiDB-lite"/>
    </source>
</evidence>
<reference evidence="2" key="1">
    <citation type="submission" date="2022-06" db="EMBL/GenBank/DDBJ databases">
        <title>Genome public.</title>
        <authorList>
            <person name="Sun Q."/>
        </authorList>
    </citation>
    <scope>NUCLEOTIDE SEQUENCE</scope>
    <source>
        <strain evidence="2">CWNU-1</strain>
    </source>
</reference>
<dbReference type="Proteomes" id="UP001431429">
    <property type="component" value="Unassembled WGS sequence"/>
</dbReference>
<name>A0ABT0UZR4_9ACTN</name>
<gene>
    <name evidence="2" type="ORF">NBG84_38375</name>
</gene>
<evidence type="ECO:0000313" key="3">
    <source>
        <dbReference type="Proteomes" id="UP001431429"/>
    </source>
</evidence>
<sequence length="95" mass="10577">MKVLLAGLGPAKARTRRPGGPRELPVLQHKDLAERPAEISADTGPGGCPRFRELDYDSAVRTHFWDRMPDLRQHRGTWSARSMDPNDPHVTPGTP</sequence>
<feature type="region of interest" description="Disordered" evidence="1">
    <location>
        <begin position="1"/>
        <end position="24"/>
    </location>
</feature>
<proteinExistence type="predicted"/>